<gene>
    <name evidence="13" type="ORF">C5167_040057</name>
</gene>
<feature type="domain" description="BAH" evidence="12">
    <location>
        <begin position="193"/>
        <end position="310"/>
    </location>
</feature>
<dbReference type="PANTHER" id="PTHR10629:SF50">
    <property type="entry name" value="DNA (CYTOSINE-5)-METHYLTRANSFERASE CMT3"/>
    <property type="match status" value="1"/>
</dbReference>
<evidence type="ECO:0000313" key="14">
    <source>
        <dbReference type="Proteomes" id="UP000316621"/>
    </source>
</evidence>
<evidence type="ECO:0000256" key="5">
    <source>
        <dbReference type="ARBA" id="ARBA00022691"/>
    </source>
</evidence>
<keyword evidence="4 9" id="KW-0808">Transferase</keyword>
<evidence type="ECO:0000256" key="2">
    <source>
        <dbReference type="ARBA" id="ARBA00011975"/>
    </source>
</evidence>
<dbReference type="InterPro" id="IPR016197">
    <property type="entry name" value="Chromo-like_dom_sf"/>
</dbReference>
<reference evidence="13 14" key="1">
    <citation type="journal article" date="2018" name="Science">
        <title>The opium poppy genome and morphinan production.</title>
        <authorList>
            <person name="Guo L."/>
            <person name="Winzer T."/>
            <person name="Yang X."/>
            <person name="Li Y."/>
            <person name="Ning Z."/>
            <person name="He Z."/>
            <person name="Teodor R."/>
            <person name="Lu Y."/>
            <person name="Bowser T.A."/>
            <person name="Graham I.A."/>
            <person name="Ye K."/>
        </authorList>
    </citation>
    <scope>NUCLEOTIDE SEQUENCE [LARGE SCALE GENOMIC DNA]</scope>
    <source>
        <strain evidence="14">cv. HN1</strain>
        <tissue evidence="13">Leaves</tissue>
    </source>
</reference>
<evidence type="ECO:0000256" key="8">
    <source>
        <dbReference type="ARBA" id="ARBA00047422"/>
    </source>
</evidence>
<dbReference type="InterPro" id="IPR000953">
    <property type="entry name" value="Chromo/chromo_shadow_dom"/>
</dbReference>
<dbReference type="PROSITE" id="PS00094">
    <property type="entry name" value="C5_MTASE_1"/>
    <property type="match status" value="1"/>
</dbReference>
<evidence type="ECO:0000256" key="10">
    <source>
        <dbReference type="SAM" id="MobiDB-lite"/>
    </source>
</evidence>
<keyword evidence="7" id="KW-0539">Nucleus</keyword>
<dbReference type="InterPro" id="IPR018117">
    <property type="entry name" value="C5_DNA_meth_AS"/>
</dbReference>
<protein>
    <recommendedName>
        <fullName evidence="2">DNA (cytosine-5-)-methyltransferase</fullName>
        <ecNumber evidence="2">2.1.1.37</ecNumber>
    </recommendedName>
</protein>
<dbReference type="OMA" id="ARNHYVE"/>
<organism evidence="13 14">
    <name type="scientific">Papaver somniferum</name>
    <name type="common">Opium poppy</name>
    <dbReference type="NCBI Taxonomy" id="3469"/>
    <lineage>
        <taxon>Eukaryota</taxon>
        <taxon>Viridiplantae</taxon>
        <taxon>Streptophyta</taxon>
        <taxon>Embryophyta</taxon>
        <taxon>Tracheophyta</taxon>
        <taxon>Spermatophyta</taxon>
        <taxon>Magnoliopsida</taxon>
        <taxon>Ranunculales</taxon>
        <taxon>Papaveraceae</taxon>
        <taxon>Papaveroideae</taxon>
        <taxon>Papaver</taxon>
    </lineage>
</organism>
<dbReference type="Pfam" id="PF00385">
    <property type="entry name" value="Chromo"/>
    <property type="match status" value="1"/>
</dbReference>
<keyword evidence="14" id="KW-1185">Reference proteome</keyword>
<dbReference type="InterPro" id="IPR001525">
    <property type="entry name" value="C5_MeTfrase"/>
</dbReference>
<evidence type="ECO:0000256" key="3">
    <source>
        <dbReference type="ARBA" id="ARBA00022603"/>
    </source>
</evidence>
<dbReference type="Gene3D" id="2.30.30.490">
    <property type="match status" value="1"/>
</dbReference>
<dbReference type="SMART" id="SM00298">
    <property type="entry name" value="CHROMO"/>
    <property type="match status" value="1"/>
</dbReference>
<dbReference type="Pfam" id="PF00145">
    <property type="entry name" value="DNA_methylase"/>
    <property type="match status" value="1"/>
</dbReference>
<evidence type="ECO:0000259" key="12">
    <source>
        <dbReference type="PROSITE" id="PS51038"/>
    </source>
</evidence>
<accession>A0A4Y7II46</accession>
<dbReference type="InterPro" id="IPR001025">
    <property type="entry name" value="BAH_dom"/>
</dbReference>
<dbReference type="InterPro" id="IPR029063">
    <property type="entry name" value="SAM-dependent_MTases_sf"/>
</dbReference>
<sequence>MAITATSRKRSKNPEDDDPPQPKRNRRTLKIKEPEAEPSKPSQPKTVKGKGEMVVVDLPDKKKKSTRKTAVSKSTKGIDGPLKSLIRKGKKKVGVEEDDDEDKVSDLDIPDAENAVDEEEEIEDDPVEKMERKITKSKKQNQNSDCRLTGEPVPIQEARIRWPHRYDPVKARKGGKGYLHARQHFTSAVVDGETFHLNDCCHIQAEEGEKYYIGRIVEFFETTKKEPYIAVEWFFRAEDTVIKFHSDKVDDRLIFSSESGDDNPLDCVVEKITIIQASSYVINIMYWEYNTLLQFLFTVINDTLLFVGIQADVASSSLSSRFSSIGSLKADPNQPSTSSAPENSEMTLLDLYAGCGGMSTGLCMGASASGVNLVTRWAVDFSPEACQSLRHNHPETENLFSDIYLPTRFQVRHTTAGDYLELLKAWTELCETYILETGEPANADEDEEDDELEADSCAADDDVIFEVDKIVGICYGDPKEIKEGSALYYKVSWKGFSSEMDTWEPATGLENCEESIKDFVIDGYTRHILPLPGTVDVICGGPPCQGISGFNRYREKDEPLKDIKNFQLEVFMNIIKFLQPRFTLMENVVDIMRFEKAYLGRLAVARLVAMQYQVRLGFLVAGKYGLPQFRMRTFIWGARTTEKLPQFPLPTHKVVSRGFCPKEFEKCNVKVDEDEEKLLKDALLLGDAIRDLPEISTHEDRDEMEYGEDPITITDFERMLRRPKHALMGSAIPKSKESPPKLYDHRPLKLSKHDNIRVSQIPQRKGANYRDLKGVVVDANNIARRHKRIKIMLAPRKPLVPEYALKYVRGTSKKPFGRLWWDEIVSTVVGRAEPHNQVILHPQQDRTLSIRENARLQGFPDYYQFFGKVKQRYIQVGNAVAVPVGRALGFALARAVNEIPDDGPVFVLPPSFSS</sequence>
<evidence type="ECO:0000256" key="1">
    <source>
        <dbReference type="ARBA" id="ARBA00004123"/>
    </source>
</evidence>
<dbReference type="Gramene" id="RZC47108">
    <property type="protein sequence ID" value="RZC47108"/>
    <property type="gene ID" value="C5167_040057"/>
</dbReference>
<dbReference type="PROSITE" id="PS51679">
    <property type="entry name" value="SAM_MT_C5"/>
    <property type="match status" value="1"/>
</dbReference>
<dbReference type="GO" id="GO:0003682">
    <property type="term" value="F:chromatin binding"/>
    <property type="evidence" value="ECO:0007669"/>
    <property type="project" value="InterPro"/>
</dbReference>
<dbReference type="Proteomes" id="UP000316621">
    <property type="component" value="Chromosome 1"/>
</dbReference>
<dbReference type="SUPFAM" id="SSF54160">
    <property type="entry name" value="Chromo domain-like"/>
    <property type="match status" value="1"/>
</dbReference>
<dbReference type="STRING" id="3469.A0A4Y7II46"/>
<feature type="domain" description="Chromo" evidence="11">
    <location>
        <begin position="465"/>
        <end position="519"/>
    </location>
</feature>
<feature type="region of interest" description="Disordered" evidence="10">
    <location>
        <begin position="1"/>
        <end position="149"/>
    </location>
</feature>
<dbReference type="InterPro" id="IPR050390">
    <property type="entry name" value="C5-Methyltransferase"/>
</dbReference>
<comment type="catalytic activity">
    <reaction evidence="8">
        <text>a 2'-deoxycytidine in DNA + S-adenosyl-L-methionine = a 5-methyl-2'-deoxycytidine in DNA + S-adenosyl-L-homocysteine + H(+)</text>
        <dbReference type="Rhea" id="RHEA:13681"/>
        <dbReference type="Rhea" id="RHEA-COMP:11369"/>
        <dbReference type="Rhea" id="RHEA-COMP:11370"/>
        <dbReference type="ChEBI" id="CHEBI:15378"/>
        <dbReference type="ChEBI" id="CHEBI:57856"/>
        <dbReference type="ChEBI" id="CHEBI:59789"/>
        <dbReference type="ChEBI" id="CHEBI:85452"/>
        <dbReference type="ChEBI" id="CHEBI:85454"/>
        <dbReference type="EC" id="2.1.1.37"/>
    </reaction>
</comment>
<evidence type="ECO:0000256" key="6">
    <source>
        <dbReference type="ARBA" id="ARBA00023125"/>
    </source>
</evidence>
<dbReference type="EMBL" id="CM010715">
    <property type="protein sequence ID" value="RZC47108.1"/>
    <property type="molecule type" value="Genomic_DNA"/>
</dbReference>
<keyword evidence="3 9" id="KW-0489">Methyltransferase</keyword>
<dbReference type="AlphaFoldDB" id="A0A4Y7II46"/>
<dbReference type="SUPFAM" id="SSF53335">
    <property type="entry name" value="S-adenosyl-L-methionine-dependent methyltransferases"/>
    <property type="match status" value="1"/>
</dbReference>
<evidence type="ECO:0000259" key="11">
    <source>
        <dbReference type="PROSITE" id="PS50013"/>
    </source>
</evidence>
<feature type="active site" evidence="9">
    <location>
        <position position="544"/>
    </location>
</feature>
<dbReference type="EC" id="2.1.1.37" evidence="2"/>
<dbReference type="Pfam" id="PF01426">
    <property type="entry name" value="BAH"/>
    <property type="match status" value="1"/>
</dbReference>
<feature type="compositionally biased region" description="Acidic residues" evidence="10">
    <location>
        <begin position="96"/>
        <end position="126"/>
    </location>
</feature>
<keyword evidence="5 9" id="KW-0949">S-adenosyl-L-methionine</keyword>
<dbReference type="Gene3D" id="3.90.120.10">
    <property type="entry name" value="DNA Methylase, subunit A, domain 2"/>
    <property type="match status" value="1"/>
</dbReference>
<dbReference type="InterPro" id="IPR043151">
    <property type="entry name" value="BAH_sf"/>
</dbReference>
<dbReference type="Gene3D" id="3.40.50.150">
    <property type="entry name" value="Vaccinia Virus protein VP39"/>
    <property type="match status" value="1"/>
</dbReference>
<dbReference type="SMART" id="SM00439">
    <property type="entry name" value="BAH"/>
    <property type="match status" value="1"/>
</dbReference>
<dbReference type="InterPro" id="IPR023780">
    <property type="entry name" value="Chromo_domain"/>
</dbReference>
<dbReference type="PANTHER" id="PTHR10629">
    <property type="entry name" value="CYTOSINE-SPECIFIC METHYLTRANSFERASE"/>
    <property type="match status" value="1"/>
</dbReference>
<keyword evidence="6" id="KW-0238">DNA-binding</keyword>
<dbReference type="PRINTS" id="PR00105">
    <property type="entry name" value="C5METTRFRASE"/>
</dbReference>
<evidence type="ECO:0000256" key="7">
    <source>
        <dbReference type="ARBA" id="ARBA00023242"/>
    </source>
</evidence>
<comment type="subcellular location">
    <subcellularLocation>
        <location evidence="1">Nucleus</location>
    </subcellularLocation>
</comment>
<evidence type="ECO:0000313" key="13">
    <source>
        <dbReference type="EMBL" id="RZC47108.1"/>
    </source>
</evidence>
<name>A0A4Y7II46_PAPSO</name>
<dbReference type="GO" id="GO:0003677">
    <property type="term" value="F:DNA binding"/>
    <property type="evidence" value="ECO:0007669"/>
    <property type="project" value="UniProtKB-KW"/>
</dbReference>
<dbReference type="GO" id="GO:0044027">
    <property type="term" value="P:negative regulation of gene expression via chromosomal CpG island methylation"/>
    <property type="evidence" value="ECO:0007669"/>
    <property type="project" value="TreeGrafter"/>
</dbReference>
<evidence type="ECO:0000256" key="4">
    <source>
        <dbReference type="ARBA" id="ARBA00022679"/>
    </source>
</evidence>
<proteinExistence type="inferred from homology"/>
<comment type="similarity">
    <text evidence="9">Belongs to the class I-like SAM-binding methyltransferase superfamily. C5-methyltransferase family.</text>
</comment>
<dbReference type="CDD" id="cd18635">
    <property type="entry name" value="CD_CMT3_like"/>
    <property type="match status" value="1"/>
</dbReference>
<evidence type="ECO:0000256" key="9">
    <source>
        <dbReference type="PROSITE-ProRule" id="PRU01016"/>
    </source>
</evidence>
<dbReference type="GO" id="GO:0003886">
    <property type="term" value="F:DNA (cytosine-5-)-methyltransferase activity"/>
    <property type="evidence" value="ECO:0007669"/>
    <property type="project" value="UniProtKB-EC"/>
</dbReference>
<dbReference type="GO" id="GO:0005634">
    <property type="term" value="C:nucleus"/>
    <property type="evidence" value="ECO:0007669"/>
    <property type="project" value="UniProtKB-SubCell"/>
</dbReference>
<dbReference type="PROSITE" id="PS50013">
    <property type="entry name" value="CHROMO_2"/>
    <property type="match status" value="1"/>
</dbReference>
<dbReference type="GO" id="GO:0032259">
    <property type="term" value="P:methylation"/>
    <property type="evidence" value="ECO:0007669"/>
    <property type="project" value="UniProtKB-KW"/>
</dbReference>
<dbReference type="PROSITE" id="PS51038">
    <property type="entry name" value="BAH"/>
    <property type="match status" value="1"/>
</dbReference>